<feature type="region of interest" description="Disordered" evidence="1">
    <location>
        <begin position="337"/>
        <end position="357"/>
    </location>
</feature>
<evidence type="ECO:0000313" key="3">
    <source>
        <dbReference type="EMBL" id="KAH7636816.1"/>
    </source>
</evidence>
<keyword evidence="2" id="KW-0472">Membrane</keyword>
<evidence type="ECO:0000256" key="2">
    <source>
        <dbReference type="SAM" id="Phobius"/>
    </source>
</evidence>
<comment type="caution">
    <text evidence="3">The sequence shown here is derived from an EMBL/GenBank/DDBJ whole genome shotgun (WGS) entry which is preliminary data.</text>
</comment>
<organism evidence="3">
    <name type="scientific">Dermatophagoides farinae</name>
    <name type="common">American house dust mite</name>
    <dbReference type="NCBI Taxonomy" id="6954"/>
    <lineage>
        <taxon>Eukaryota</taxon>
        <taxon>Metazoa</taxon>
        <taxon>Ecdysozoa</taxon>
        <taxon>Arthropoda</taxon>
        <taxon>Chelicerata</taxon>
        <taxon>Arachnida</taxon>
        <taxon>Acari</taxon>
        <taxon>Acariformes</taxon>
        <taxon>Sarcoptiformes</taxon>
        <taxon>Astigmata</taxon>
        <taxon>Psoroptidia</taxon>
        <taxon>Analgoidea</taxon>
        <taxon>Pyroglyphidae</taxon>
        <taxon>Dermatophagoidinae</taxon>
        <taxon>Dermatophagoides</taxon>
    </lineage>
</organism>
<accession>A0A9D4SCQ3</accession>
<dbReference type="EMBL" id="SDOV01000009">
    <property type="protein sequence ID" value="KAH7636816.1"/>
    <property type="molecule type" value="Genomic_DNA"/>
</dbReference>
<dbReference type="Proteomes" id="UP000828236">
    <property type="component" value="Unassembled WGS sequence"/>
</dbReference>
<keyword evidence="2" id="KW-0812">Transmembrane</keyword>
<sequence length="414" mass="47030">MNALIFPTQSVLPSYNEITLVKGKSKFQQQKSQSYNSGGYNLSNQTMLLLSDPKFMSPSSSLPTNDGSSIHVDDDDDKQQNMAKHLSSITNITSIIKRPSPSNSDIEMLNNKEYSIKNEMDQKKINKHNNDGVGGGGGGKNLLSKIFTASLSPKVETSIEYILIGMLGFVLVQIVISYLLAYEIRTIQSELKMINSSNHRRRRRRFNHDDCHVDDDDDNHDSDFEKNDESEIIIHHNHPQQQQQQQQQSNNVYQLDPTTIETATVYGLSLAEFVPVSTSATTTTIDLVVDPTTVSTSTTGFNLISMNDVYNNCEPHYHQLKTCIIDHEIAIDQNQHQHYHNHNQRNHHESAQLSSSSPMIQVHVDPENMTNIQQQQKHYSNQTLLYGNQDHDTILITRSPNSSTDHHHHHHHYQ</sequence>
<feature type="compositionally biased region" description="Polar residues" evidence="1">
    <location>
        <begin position="57"/>
        <end position="68"/>
    </location>
</feature>
<feature type="transmembrane region" description="Helical" evidence="2">
    <location>
        <begin position="161"/>
        <end position="182"/>
    </location>
</feature>
<feature type="region of interest" description="Disordered" evidence="1">
    <location>
        <begin position="395"/>
        <end position="414"/>
    </location>
</feature>
<proteinExistence type="predicted"/>
<protein>
    <submittedName>
        <fullName evidence="3">Uncharacterized protein</fullName>
    </submittedName>
</protein>
<keyword evidence="2" id="KW-1133">Transmembrane helix</keyword>
<name>A0A9D4SCQ3_DERFA</name>
<feature type="region of interest" description="Disordered" evidence="1">
    <location>
        <begin position="53"/>
        <end position="76"/>
    </location>
</feature>
<reference evidence="3" key="1">
    <citation type="submission" date="2020-06" db="EMBL/GenBank/DDBJ databases">
        <authorList>
            <person name="Ji K."/>
            <person name="Li J."/>
        </authorList>
    </citation>
    <scope>NUCLEOTIDE SEQUENCE</scope>
    <source>
        <strain evidence="3">JKM2019</strain>
        <tissue evidence="3">Whole body</tissue>
    </source>
</reference>
<evidence type="ECO:0000256" key="1">
    <source>
        <dbReference type="SAM" id="MobiDB-lite"/>
    </source>
</evidence>
<reference evidence="3" key="2">
    <citation type="journal article" date="2021" name="World Allergy Organ. J.">
        <title>Chromosome-level assembly of Dermatophagoides farinae genome and transcriptome reveals two novel allergens Der f 37 and Der f 39.</title>
        <authorList>
            <person name="Chen J."/>
            <person name="Cai Z."/>
            <person name="Fan D."/>
            <person name="Hu J."/>
            <person name="Hou Y."/>
            <person name="He Y."/>
            <person name="Zhang Z."/>
            <person name="Zhao Z."/>
            <person name="Gao P."/>
            <person name="Hu W."/>
            <person name="Sun J."/>
            <person name="Li J."/>
            <person name="Ji K."/>
        </authorList>
    </citation>
    <scope>NUCLEOTIDE SEQUENCE</scope>
    <source>
        <strain evidence="3">JKM2019</strain>
    </source>
</reference>
<dbReference type="AlphaFoldDB" id="A0A9D4SCQ3"/>
<gene>
    <name evidence="3" type="ORF">HUG17_7022</name>
</gene>